<reference evidence="1 2" key="1">
    <citation type="submission" date="2019-09" db="EMBL/GenBank/DDBJ databases">
        <authorList>
            <person name="Chandra G."/>
            <person name="Truman W A."/>
        </authorList>
    </citation>
    <scope>NUCLEOTIDE SEQUENCE [LARGE SCALE GENOMIC DNA]</scope>
    <source>
        <strain evidence="1">PS662</strain>
    </source>
</reference>
<sequence length="48" mass="5365">MLLLDTFLNEELRPNLMWFIGVFRGCKGGGYISAATFEVIIGMNKLGK</sequence>
<gene>
    <name evidence="1" type="ORF">PS662_06016</name>
</gene>
<evidence type="ECO:0000313" key="1">
    <source>
        <dbReference type="EMBL" id="VVN47508.1"/>
    </source>
</evidence>
<evidence type="ECO:0000313" key="2">
    <source>
        <dbReference type="Proteomes" id="UP000326953"/>
    </source>
</evidence>
<dbReference type="EMBL" id="CABVHK010000033">
    <property type="protein sequence ID" value="VVN47508.1"/>
    <property type="molecule type" value="Genomic_DNA"/>
</dbReference>
<proteinExistence type="predicted"/>
<organism evidence="1 2">
    <name type="scientific">Pseudomonas fluorescens</name>
    <dbReference type="NCBI Taxonomy" id="294"/>
    <lineage>
        <taxon>Bacteria</taxon>
        <taxon>Pseudomonadati</taxon>
        <taxon>Pseudomonadota</taxon>
        <taxon>Gammaproteobacteria</taxon>
        <taxon>Pseudomonadales</taxon>
        <taxon>Pseudomonadaceae</taxon>
        <taxon>Pseudomonas</taxon>
    </lineage>
</organism>
<dbReference type="Proteomes" id="UP000326953">
    <property type="component" value="Unassembled WGS sequence"/>
</dbReference>
<dbReference type="AlphaFoldDB" id="A0A5E6Y139"/>
<protein>
    <submittedName>
        <fullName evidence="1">Uncharacterized protein</fullName>
    </submittedName>
</protein>
<accession>A0A5E6Y139</accession>
<name>A0A5E6Y139_PSEFL</name>